<keyword evidence="3" id="KW-1185">Reference proteome</keyword>
<comment type="caution">
    <text evidence="2">The sequence shown here is derived from an EMBL/GenBank/DDBJ whole genome shotgun (WGS) entry which is preliminary data.</text>
</comment>
<organism evidence="2 3">
    <name type="scientific">Dichotomopilus funicola</name>
    <dbReference type="NCBI Taxonomy" id="1934379"/>
    <lineage>
        <taxon>Eukaryota</taxon>
        <taxon>Fungi</taxon>
        <taxon>Dikarya</taxon>
        <taxon>Ascomycota</taxon>
        <taxon>Pezizomycotina</taxon>
        <taxon>Sordariomycetes</taxon>
        <taxon>Sordariomycetidae</taxon>
        <taxon>Sordariales</taxon>
        <taxon>Chaetomiaceae</taxon>
        <taxon>Dichotomopilus</taxon>
    </lineage>
</organism>
<evidence type="ECO:0000256" key="1">
    <source>
        <dbReference type="SAM" id="MobiDB-lite"/>
    </source>
</evidence>
<dbReference type="GeneID" id="87813887"/>
<proteinExistence type="predicted"/>
<sequence>MTTTLGQLLEEHPDNGAYNPGYKSGTNKGWAKKFSPDLKLRNRTRNVDLGDGNYVVVADFDESFLPEQPDDISRRNQLVFPPNIRSWRLEQEEDYVTWFHAEVSNIVAGFSSSPPVLQQSQPKPYTEEKHDESIDIVYTIKHNKERLPLAIGELKRNLIDPIQWLDKRLRSATQKSLARELRGYAYKYRCPHAFCFDGAHFLMLQFRADTPEGIKDIHCDVDFWLIPIDNLGGSTLRTALYRLMVQGLRRCQGARAVQPLLHGYPPALRRWFSGEPFWNVGNGVLESNPWGYTRYFDASTGAVWWMHGDNRAVDESGNPIWDCMGLWENNAGQDQMVQAGVDDYPMGGEAGAST</sequence>
<accession>A0AAN6V2D5</accession>
<protein>
    <submittedName>
        <fullName evidence="2">Uncharacterized protein</fullName>
    </submittedName>
</protein>
<reference evidence="2" key="1">
    <citation type="journal article" date="2023" name="Mol. Phylogenet. Evol.">
        <title>Genome-scale phylogeny and comparative genomics of the fungal order Sordariales.</title>
        <authorList>
            <person name="Hensen N."/>
            <person name="Bonometti L."/>
            <person name="Westerberg I."/>
            <person name="Brannstrom I.O."/>
            <person name="Guillou S."/>
            <person name="Cros-Aarteil S."/>
            <person name="Calhoun S."/>
            <person name="Haridas S."/>
            <person name="Kuo A."/>
            <person name="Mondo S."/>
            <person name="Pangilinan J."/>
            <person name="Riley R."/>
            <person name="LaButti K."/>
            <person name="Andreopoulos B."/>
            <person name="Lipzen A."/>
            <person name="Chen C."/>
            <person name="Yan M."/>
            <person name="Daum C."/>
            <person name="Ng V."/>
            <person name="Clum A."/>
            <person name="Steindorff A."/>
            <person name="Ohm R.A."/>
            <person name="Martin F."/>
            <person name="Silar P."/>
            <person name="Natvig D.O."/>
            <person name="Lalanne C."/>
            <person name="Gautier V."/>
            <person name="Ament-Velasquez S.L."/>
            <person name="Kruys A."/>
            <person name="Hutchinson M.I."/>
            <person name="Powell A.J."/>
            <person name="Barry K."/>
            <person name="Miller A.N."/>
            <person name="Grigoriev I.V."/>
            <person name="Debuchy R."/>
            <person name="Gladieux P."/>
            <person name="Hiltunen Thoren M."/>
            <person name="Johannesson H."/>
        </authorList>
    </citation>
    <scope>NUCLEOTIDE SEQUENCE</scope>
    <source>
        <strain evidence="2">CBS 141.50</strain>
    </source>
</reference>
<dbReference type="AlphaFoldDB" id="A0AAN6V2D5"/>
<dbReference type="EMBL" id="MU853585">
    <property type="protein sequence ID" value="KAK4143562.1"/>
    <property type="molecule type" value="Genomic_DNA"/>
</dbReference>
<dbReference type="Proteomes" id="UP001302676">
    <property type="component" value="Unassembled WGS sequence"/>
</dbReference>
<evidence type="ECO:0000313" key="3">
    <source>
        <dbReference type="Proteomes" id="UP001302676"/>
    </source>
</evidence>
<name>A0AAN6V2D5_9PEZI</name>
<evidence type="ECO:0000313" key="2">
    <source>
        <dbReference type="EMBL" id="KAK4143562.1"/>
    </source>
</evidence>
<gene>
    <name evidence="2" type="ORF">C8A04DRAFT_12250</name>
</gene>
<feature type="region of interest" description="Disordered" evidence="1">
    <location>
        <begin position="1"/>
        <end position="26"/>
    </location>
</feature>
<dbReference type="RefSeq" id="XP_062636933.1">
    <property type="nucleotide sequence ID" value="XM_062777274.1"/>
</dbReference>
<reference evidence="2" key="2">
    <citation type="submission" date="2023-05" db="EMBL/GenBank/DDBJ databases">
        <authorList>
            <consortium name="Lawrence Berkeley National Laboratory"/>
            <person name="Steindorff A."/>
            <person name="Hensen N."/>
            <person name="Bonometti L."/>
            <person name="Westerberg I."/>
            <person name="Brannstrom I.O."/>
            <person name="Guillou S."/>
            <person name="Cros-Aarteil S."/>
            <person name="Calhoun S."/>
            <person name="Haridas S."/>
            <person name="Kuo A."/>
            <person name="Mondo S."/>
            <person name="Pangilinan J."/>
            <person name="Riley R."/>
            <person name="Labutti K."/>
            <person name="Andreopoulos B."/>
            <person name="Lipzen A."/>
            <person name="Chen C."/>
            <person name="Yanf M."/>
            <person name="Daum C."/>
            <person name="Ng V."/>
            <person name="Clum A."/>
            <person name="Ohm R."/>
            <person name="Martin F."/>
            <person name="Silar P."/>
            <person name="Natvig D."/>
            <person name="Lalanne C."/>
            <person name="Gautier V."/>
            <person name="Ament-Velasquez S.L."/>
            <person name="Kruys A."/>
            <person name="Hutchinson M.I."/>
            <person name="Powell A.J."/>
            <person name="Barry K."/>
            <person name="Miller A.N."/>
            <person name="Grigoriev I.V."/>
            <person name="Debuchy R."/>
            <person name="Gladieux P."/>
            <person name="Thoren M.H."/>
            <person name="Johannesson H."/>
        </authorList>
    </citation>
    <scope>NUCLEOTIDE SEQUENCE</scope>
    <source>
        <strain evidence="2">CBS 141.50</strain>
    </source>
</reference>